<keyword evidence="9" id="KW-0406">Ion transport</keyword>
<keyword evidence="13 14" id="KW-0998">Cell outer membrane</keyword>
<evidence type="ECO:0000256" key="10">
    <source>
        <dbReference type="ARBA" id="ARBA00023077"/>
    </source>
</evidence>
<keyword evidence="10 16" id="KW-0798">TonB box</keyword>
<evidence type="ECO:0000256" key="4">
    <source>
        <dbReference type="ARBA" id="ARBA00022452"/>
    </source>
</evidence>
<evidence type="ECO:0000256" key="16">
    <source>
        <dbReference type="RuleBase" id="RU003357"/>
    </source>
</evidence>
<dbReference type="InterPro" id="IPR011662">
    <property type="entry name" value="Secretin/TonB_short_N"/>
</dbReference>
<keyword evidence="8" id="KW-0408">Iron</keyword>
<evidence type="ECO:0000256" key="1">
    <source>
        <dbReference type="ARBA" id="ARBA00004571"/>
    </source>
</evidence>
<dbReference type="Pfam" id="PF07660">
    <property type="entry name" value="STN"/>
    <property type="match status" value="1"/>
</dbReference>
<feature type="chain" id="PRO_5047346330" evidence="17">
    <location>
        <begin position="50"/>
        <end position="815"/>
    </location>
</feature>
<dbReference type="NCBIfam" id="TIGR01783">
    <property type="entry name" value="TonB-siderophor"/>
    <property type="match status" value="1"/>
</dbReference>
<keyword evidence="5" id="KW-0410">Iron transport</keyword>
<keyword evidence="20" id="KW-1185">Reference proteome</keyword>
<evidence type="ECO:0000256" key="3">
    <source>
        <dbReference type="ARBA" id="ARBA00022448"/>
    </source>
</evidence>
<dbReference type="EMBL" id="JAQQFM010000005">
    <property type="protein sequence ID" value="MFL9925156.1"/>
    <property type="molecule type" value="Genomic_DNA"/>
</dbReference>
<keyword evidence="4 14" id="KW-1134">Transmembrane beta strand</keyword>
<dbReference type="InterPro" id="IPR037066">
    <property type="entry name" value="Plug_dom_sf"/>
</dbReference>
<dbReference type="InterPro" id="IPR000531">
    <property type="entry name" value="Beta-barrel_TonB"/>
</dbReference>
<comment type="subcellular location">
    <subcellularLocation>
        <location evidence="1 14">Cell outer membrane</location>
        <topology evidence="1 14">Multi-pass membrane protein</topology>
    </subcellularLocation>
</comment>
<dbReference type="PROSITE" id="PS01156">
    <property type="entry name" value="TONB_DEPENDENT_REC_2"/>
    <property type="match status" value="1"/>
</dbReference>
<dbReference type="SMART" id="SM00965">
    <property type="entry name" value="STN"/>
    <property type="match status" value="1"/>
</dbReference>
<dbReference type="InterPro" id="IPR010105">
    <property type="entry name" value="TonB_sidphr_rcpt"/>
</dbReference>
<evidence type="ECO:0000313" key="20">
    <source>
        <dbReference type="Proteomes" id="UP001629246"/>
    </source>
</evidence>
<dbReference type="PANTHER" id="PTHR32552">
    <property type="entry name" value="FERRICHROME IRON RECEPTOR-RELATED"/>
    <property type="match status" value="1"/>
</dbReference>
<feature type="signal peptide" evidence="17">
    <location>
        <begin position="1"/>
        <end position="49"/>
    </location>
</feature>
<dbReference type="Pfam" id="PF07715">
    <property type="entry name" value="Plug"/>
    <property type="match status" value="1"/>
</dbReference>
<feature type="short sequence motif" description="TonB C-terminal box" evidence="15">
    <location>
        <begin position="798"/>
        <end position="815"/>
    </location>
</feature>
<keyword evidence="3 14" id="KW-0813">Transport</keyword>
<reference evidence="19 20" key="1">
    <citation type="journal article" date="2024" name="Chem. Sci.">
        <title>Discovery of megapolipeptins by genome mining of a Burkholderiales bacteria collection.</title>
        <authorList>
            <person name="Paulo B.S."/>
            <person name="Recchia M.J.J."/>
            <person name="Lee S."/>
            <person name="Fergusson C.H."/>
            <person name="Romanowski S.B."/>
            <person name="Hernandez A."/>
            <person name="Krull N."/>
            <person name="Liu D.Y."/>
            <person name="Cavanagh H."/>
            <person name="Bos A."/>
            <person name="Gray C.A."/>
            <person name="Murphy B.T."/>
            <person name="Linington R.G."/>
            <person name="Eustaquio A.S."/>
        </authorList>
    </citation>
    <scope>NUCLEOTIDE SEQUENCE [LARGE SCALE GENOMIC DNA]</scope>
    <source>
        <strain evidence="19 20">RL21-008-BIB-A</strain>
    </source>
</reference>
<dbReference type="Gene3D" id="2.170.130.10">
    <property type="entry name" value="TonB-dependent receptor, plug domain"/>
    <property type="match status" value="1"/>
</dbReference>
<dbReference type="Gene3D" id="3.55.50.30">
    <property type="match status" value="1"/>
</dbReference>
<comment type="similarity">
    <text evidence="2 14 16">Belongs to the TonB-dependent receptor family.</text>
</comment>
<dbReference type="InterPro" id="IPR012910">
    <property type="entry name" value="Plug_dom"/>
</dbReference>
<keyword evidence="11 14" id="KW-0472">Membrane</keyword>
<keyword evidence="12 19" id="KW-0675">Receptor</keyword>
<name>A0ABW9A9L0_9BURK</name>
<evidence type="ECO:0000256" key="15">
    <source>
        <dbReference type="PROSITE-ProRule" id="PRU10144"/>
    </source>
</evidence>
<evidence type="ECO:0000256" key="9">
    <source>
        <dbReference type="ARBA" id="ARBA00023065"/>
    </source>
</evidence>
<dbReference type="PANTHER" id="PTHR32552:SF82">
    <property type="entry name" value="FCUA PROTEIN"/>
    <property type="match status" value="1"/>
</dbReference>
<dbReference type="Pfam" id="PF00593">
    <property type="entry name" value="TonB_dep_Rec_b-barrel"/>
    <property type="match status" value="1"/>
</dbReference>
<dbReference type="SUPFAM" id="SSF56935">
    <property type="entry name" value="Porins"/>
    <property type="match status" value="1"/>
</dbReference>
<dbReference type="InterPro" id="IPR039426">
    <property type="entry name" value="TonB-dep_rcpt-like"/>
</dbReference>
<evidence type="ECO:0000256" key="11">
    <source>
        <dbReference type="ARBA" id="ARBA00023136"/>
    </source>
</evidence>
<evidence type="ECO:0000256" key="2">
    <source>
        <dbReference type="ARBA" id="ARBA00009810"/>
    </source>
</evidence>
<evidence type="ECO:0000256" key="7">
    <source>
        <dbReference type="ARBA" id="ARBA00022729"/>
    </source>
</evidence>
<comment type="caution">
    <text evidence="19">The sequence shown here is derived from an EMBL/GenBank/DDBJ whole genome shotgun (WGS) entry which is preliminary data.</text>
</comment>
<evidence type="ECO:0000259" key="18">
    <source>
        <dbReference type="SMART" id="SM00965"/>
    </source>
</evidence>
<proteinExistence type="inferred from homology"/>
<keyword evidence="7 17" id="KW-0732">Signal</keyword>
<accession>A0ABW9A9L0</accession>
<protein>
    <submittedName>
        <fullName evidence="19">TonB-dependent receptor</fullName>
    </submittedName>
</protein>
<evidence type="ECO:0000256" key="6">
    <source>
        <dbReference type="ARBA" id="ARBA00022692"/>
    </source>
</evidence>
<evidence type="ECO:0000256" key="5">
    <source>
        <dbReference type="ARBA" id="ARBA00022496"/>
    </source>
</evidence>
<gene>
    <name evidence="19" type="ORF">PQR62_12840</name>
</gene>
<dbReference type="InterPro" id="IPR010917">
    <property type="entry name" value="TonB_rcpt_CS"/>
</dbReference>
<dbReference type="Gene3D" id="2.40.170.20">
    <property type="entry name" value="TonB-dependent receptor, beta-barrel domain"/>
    <property type="match status" value="1"/>
</dbReference>
<dbReference type="InterPro" id="IPR036942">
    <property type="entry name" value="Beta-barrel_TonB_sf"/>
</dbReference>
<dbReference type="Proteomes" id="UP001629246">
    <property type="component" value="Unassembled WGS sequence"/>
</dbReference>
<evidence type="ECO:0000256" key="13">
    <source>
        <dbReference type="ARBA" id="ARBA00023237"/>
    </source>
</evidence>
<evidence type="ECO:0000256" key="8">
    <source>
        <dbReference type="ARBA" id="ARBA00023004"/>
    </source>
</evidence>
<organism evidence="19 20">
    <name type="scientific">Herbaspirillum lusitanum</name>
    <dbReference type="NCBI Taxonomy" id="213312"/>
    <lineage>
        <taxon>Bacteria</taxon>
        <taxon>Pseudomonadati</taxon>
        <taxon>Pseudomonadota</taxon>
        <taxon>Betaproteobacteria</taxon>
        <taxon>Burkholderiales</taxon>
        <taxon>Oxalobacteraceae</taxon>
        <taxon>Herbaspirillum</taxon>
    </lineage>
</organism>
<evidence type="ECO:0000256" key="17">
    <source>
        <dbReference type="SAM" id="SignalP"/>
    </source>
</evidence>
<evidence type="ECO:0000313" key="19">
    <source>
        <dbReference type="EMBL" id="MFL9925156.1"/>
    </source>
</evidence>
<sequence>MRQLSAARRQQLPLQPAPMACRALSTTSHVLLTGSLLMALGSSFSPALAADAAATGSPTAAAAQRYDIAAGALDQTLNQFAARARILLVLDPALAQGKQSKGLSGSYTVRQGLESLLSGSGLEALQKADGSVVITQRAAGDSASALPAVTVVASAASEGSGLKRVAASGALGSRSVLDTPFSISVVDREDIQDRQVTNVEQAFRFDPTVTSASGEYGRGSSLLVRGLGIDATNGFKMDGLAIPGWGNDLLPMEMFERIELLKGLSGFMYGFGSPGGIMNYVQKRPTDENTFSVDVGYKSNSLLSEHVDVGGRAGDDKRLGYRINLVHEQGGTYFKGGELIRDAASLALDLKLTNDLTLTFDTLYAKRKSLGNAFWGMSLASGLALPATIDPSTRQQPEGAYFNNENIMVTTGLQWRLNEDWKSSFSYRYAREDVDYVYGNINILNAAGDTSTSMSAGIYGFQFQQLQAMLEGQVNTGAVKHQLVFGASRQEYQSLSDRSGVSLALGSGNMYRDTTLRTTLNNDTHTQYRSAEIIQNALFASDTLSFGENWSLIAGLRYTKFDQIGLNTSGVTTTRYKRNPLTPTIALMFKPAPDTTFYGSYVEALERGGTAPLTAANANEILGPMKSKQVELGVKTERETWSTSAALFRVQRTAEFTNSANYYVQDGETRYQGFDLSGRYDLNKDLSLNGGVMWLDAKYQNSSSTLQGKRVVGAPRFQATAAVRYRVAALPGLSLNAGGRYVGSSKLSTDNTLDLPSYYSFDTGAVYRTRLGGKDVTFNAQIQNLTNHRYWVYNGSNYIFAAAPRTLSLNARIDF</sequence>
<feature type="domain" description="Secretin/TonB short N-terminal" evidence="18">
    <location>
        <begin position="86"/>
        <end position="137"/>
    </location>
</feature>
<evidence type="ECO:0000256" key="12">
    <source>
        <dbReference type="ARBA" id="ARBA00023170"/>
    </source>
</evidence>
<evidence type="ECO:0000256" key="14">
    <source>
        <dbReference type="PROSITE-ProRule" id="PRU01360"/>
    </source>
</evidence>
<dbReference type="CDD" id="cd01347">
    <property type="entry name" value="ligand_gated_channel"/>
    <property type="match status" value="1"/>
</dbReference>
<dbReference type="RefSeq" id="WP_408158340.1">
    <property type="nucleotide sequence ID" value="NZ_JAQQFM010000005.1"/>
</dbReference>
<keyword evidence="6 14" id="KW-0812">Transmembrane</keyword>
<dbReference type="PROSITE" id="PS52016">
    <property type="entry name" value="TONB_DEPENDENT_REC_3"/>
    <property type="match status" value="1"/>
</dbReference>